<protein>
    <recommendedName>
        <fullName evidence="11">Nucleic acid binding protein</fullName>
    </recommendedName>
</protein>
<evidence type="ECO:0000313" key="10">
    <source>
        <dbReference type="Proteomes" id="UP000824120"/>
    </source>
</evidence>
<accession>A0A9J6A2W3</accession>
<feature type="compositionally biased region" description="Basic and acidic residues" evidence="8">
    <location>
        <begin position="851"/>
        <end position="862"/>
    </location>
</feature>
<sequence length="1530" mass="171491">MVSLSHTSVSEEEHNKSLLEVGNELLQQPPSSKEELLEKLDKLGHLLSLVKQMPSVSTRDAFRPALEALVADGLLRHSDMDVKDFFELAVLAFGKLSCLDGRCYSKAVSIIEVLAKYRTCVLMLDLMLDALIVQMFQHFLNGIRPDHPDKVFTDIKEIMTVIIKESENIPMQFLSILVNILINSVKKENQNVSPRSYVLGEKVLQESAVKLHPYLPKAVTALNISFKNYSKVVELTWREAMKCKAMVENAPEELAAHAAPERVVPFLDQPPNLLGKDDHKHKDGDVVLETDTTLKESERENAMKQQKSTNSRTTSRPENLGFTNTVEKALYPEATQTSKKRGWKPNFLNKLDEGYDDAWISGERRSKAHILSKGCGKDAKKRRSSSPKCAISNGESGAEALGFVSNTKEINFPKAYKKQRKQRKRKNWSSQEKDSADKVVREHGRSWLAAKGCYLFLGFLKGQIFIQDFLEVLRVRVNAVVKMADSPSQKEIEDGLKDCANSLINIPHSTEELISLLDIVESLLIKVAQAPDDSMKDALQPVMEAVVRSELLKHTDADVIVSVVSCIYEISRISAPLQPYDDELMKEIFQLTVRTLEELSHSGRRYHKAVNVLETVAEVKACLILLDLDCHALVVEIIRMFLRIIRADHPNNVFTSMEVIMILFIEESDEINMELLQPLLDSLRKENQIWSPISSKLGEKVLKECASTVRPCLLKALKSRSMNLDEYPEIIASICNEIPKGEQMTENENVTAEKVGPSAAVICETLLEDGPPSNNNGTSSKTLQHCSQMEQPKNIGVSNCKVKSGSKRKPRQRSRKRGSVPKGDVDTTSGLNIVKRKENLTDAEESSVQQIDEKKQKKEIHDIEESGDEEIKLSFGDENLSSQFAKTKRRRNLTVRKDQDSKRHQFTKKYGEEIVGTRIRVWWPLDEMFYEGAISGFDHVTKRHQIAYDDGETETLNLNKEQFEILEDNPSDKKHEADLQCNAVSSVPSTKKKAKRTSSMKKEPGISSSKRSKRNPQKCDIGSMDIPIPDKMNAEVGCETSSGKKELVDKEDKDTTQKQRLENCKIALENSLTLEDHPSDKVLPHLILCYLLTCFEIIIGIIYRYETILLMQYVQKHETDRQSRDVSAVLSMKKKVKQTSSIKKEPGVSSSKRSKKNPRKSDIGSMDIPIPYKMNDADDVGLETSSGKKELVQKEDNDITQKQRSKTSKVSFESSLALEVHSSDKKHEPDLQSNDASSVPSMKKKSKRTPSTKKEPGVSSSKRSKRKPKKSYVESLDIPPDKMNDAADVGCETSSGIKELVDKEQVAFESSLALEVHPSDKEHEPDLQSNDASSVPSMKKAKRTPSIKKEPGVSSSKRSKRKPKKSYVESLDIPIPDKMNDAADVGCETSSGIKEFVDKEQVAFESSLALEIQPFDKNHETGAQSNDVSSSLSTKKKARKNPSTKKEHGVSSSKRSKRKAQKSDTESLDIPIPDKMKDASDVGCETISEKKQLVDNEDDMFAQAESKTLEVALDSSLTPVHSQHCQNEGS</sequence>
<feature type="compositionally biased region" description="Basic residues" evidence="8">
    <location>
        <begin position="415"/>
        <end position="427"/>
    </location>
</feature>
<feature type="region of interest" description="Disordered" evidence="8">
    <location>
        <begin position="292"/>
        <end position="324"/>
    </location>
</feature>
<feature type="compositionally biased region" description="Basic residues" evidence="8">
    <location>
        <begin position="804"/>
        <end position="819"/>
    </location>
</feature>
<dbReference type="InterPro" id="IPR039776">
    <property type="entry name" value="Pds5"/>
</dbReference>
<feature type="region of interest" description="Disordered" evidence="8">
    <location>
        <begin position="370"/>
        <end position="391"/>
    </location>
</feature>
<dbReference type="EMBL" id="JACXVP010000003">
    <property type="protein sequence ID" value="KAG5618658.1"/>
    <property type="molecule type" value="Genomic_DNA"/>
</dbReference>
<evidence type="ECO:0000256" key="7">
    <source>
        <dbReference type="ARBA" id="ARBA00023306"/>
    </source>
</evidence>
<dbReference type="Gene3D" id="2.30.30.140">
    <property type="match status" value="1"/>
</dbReference>
<organism evidence="9 10">
    <name type="scientific">Solanum commersonii</name>
    <name type="common">Commerson's wild potato</name>
    <name type="synonym">Commerson's nightshade</name>
    <dbReference type="NCBI Taxonomy" id="4109"/>
    <lineage>
        <taxon>Eukaryota</taxon>
        <taxon>Viridiplantae</taxon>
        <taxon>Streptophyta</taxon>
        <taxon>Embryophyta</taxon>
        <taxon>Tracheophyta</taxon>
        <taxon>Spermatophyta</taxon>
        <taxon>Magnoliopsida</taxon>
        <taxon>eudicotyledons</taxon>
        <taxon>Gunneridae</taxon>
        <taxon>Pentapetalae</taxon>
        <taxon>asterids</taxon>
        <taxon>lamiids</taxon>
        <taxon>Solanales</taxon>
        <taxon>Solanaceae</taxon>
        <taxon>Solanoideae</taxon>
        <taxon>Solaneae</taxon>
        <taxon>Solanum</taxon>
    </lineage>
</organism>
<keyword evidence="7" id="KW-0131">Cell cycle</keyword>
<dbReference type="SUPFAM" id="SSF63748">
    <property type="entry name" value="Tudor/PWWP/MBT"/>
    <property type="match status" value="1"/>
</dbReference>
<feature type="region of interest" description="Disordered" evidence="8">
    <location>
        <begin position="970"/>
        <end position="1056"/>
    </location>
</feature>
<reference evidence="9 10" key="1">
    <citation type="submission" date="2020-09" db="EMBL/GenBank/DDBJ databases">
        <title>De no assembly of potato wild relative species, Solanum commersonii.</title>
        <authorList>
            <person name="Cho K."/>
        </authorList>
    </citation>
    <scope>NUCLEOTIDE SEQUENCE [LARGE SCALE GENOMIC DNA]</scope>
    <source>
        <strain evidence="9">LZ3.2</strain>
        <tissue evidence="9">Leaf</tissue>
    </source>
</reference>
<dbReference type="Proteomes" id="UP000824120">
    <property type="component" value="Chromosome 3"/>
</dbReference>
<feature type="compositionally biased region" description="Basic and acidic residues" evidence="8">
    <location>
        <begin position="292"/>
        <end position="302"/>
    </location>
</feature>
<dbReference type="GO" id="GO:0005634">
    <property type="term" value="C:nucleus"/>
    <property type="evidence" value="ECO:0007669"/>
    <property type="project" value="UniProtKB-SubCell"/>
</dbReference>
<dbReference type="CDD" id="cd20404">
    <property type="entry name" value="Tudor_Agenet_AtEML-like"/>
    <property type="match status" value="1"/>
</dbReference>
<dbReference type="GO" id="GO:0035825">
    <property type="term" value="P:homologous recombination"/>
    <property type="evidence" value="ECO:0007669"/>
    <property type="project" value="UniProtKB-ARBA"/>
</dbReference>
<feature type="compositionally biased region" description="Basic and acidic residues" evidence="8">
    <location>
        <begin position="1042"/>
        <end position="1056"/>
    </location>
</feature>
<evidence type="ECO:0000256" key="6">
    <source>
        <dbReference type="ARBA" id="ARBA00023242"/>
    </source>
</evidence>
<dbReference type="GO" id="GO:0051301">
    <property type="term" value="P:cell division"/>
    <property type="evidence" value="ECO:0007669"/>
    <property type="project" value="UniProtKB-KW"/>
</dbReference>
<evidence type="ECO:0000313" key="9">
    <source>
        <dbReference type="EMBL" id="KAG5618658.1"/>
    </source>
</evidence>
<dbReference type="SUPFAM" id="SSF48371">
    <property type="entry name" value="ARM repeat"/>
    <property type="match status" value="1"/>
</dbReference>
<feature type="region of interest" description="Disordered" evidence="8">
    <location>
        <begin position="414"/>
        <end position="435"/>
    </location>
</feature>
<evidence type="ECO:0000256" key="3">
    <source>
        <dbReference type="ARBA" id="ARBA00022763"/>
    </source>
</evidence>
<evidence type="ECO:0000256" key="2">
    <source>
        <dbReference type="ARBA" id="ARBA00022618"/>
    </source>
</evidence>
<feature type="region of interest" description="Disordered" evidence="8">
    <location>
        <begin position="1121"/>
        <end position="1292"/>
    </location>
</feature>
<dbReference type="GO" id="GO:0007064">
    <property type="term" value="P:mitotic sister chromatid cohesion"/>
    <property type="evidence" value="ECO:0007669"/>
    <property type="project" value="InterPro"/>
</dbReference>
<keyword evidence="6" id="KW-0539">Nucleus</keyword>
<feature type="region of interest" description="Disordered" evidence="8">
    <location>
        <begin position="1311"/>
        <end position="1388"/>
    </location>
</feature>
<gene>
    <name evidence="9" type="ORF">H5410_018482</name>
</gene>
<keyword evidence="2" id="KW-0132">Cell division</keyword>
<feature type="compositionally biased region" description="Basic residues" evidence="8">
    <location>
        <begin position="1434"/>
        <end position="1443"/>
    </location>
</feature>
<dbReference type="PANTHER" id="PTHR12663:SF70">
    <property type="entry name" value="SISTER CHROMATID COHESION PROTEIN PDS5 HOMOLOG A-LIKE"/>
    <property type="match status" value="1"/>
</dbReference>
<dbReference type="OrthoDB" id="200660at2759"/>
<evidence type="ECO:0000256" key="4">
    <source>
        <dbReference type="ARBA" id="ARBA00022776"/>
    </source>
</evidence>
<feature type="compositionally biased region" description="Basic residues" evidence="8">
    <location>
        <begin position="990"/>
        <end position="999"/>
    </location>
</feature>
<evidence type="ECO:0000256" key="5">
    <source>
        <dbReference type="ARBA" id="ARBA00023204"/>
    </source>
</evidence>
<dbReference type="PANTHER" id="PTHR12663">
    <property type="entry name" value="ANDROGEN INDUCED INHIBITOR OF PROLIFERATION AS3 / PDS5-RELATED"/>
    <property type="match status" value="1"/>
</dbReference>
<dbReference type="Pfam" id="PF20168">
    <property type="entry name" value="PDS5"/>
    <property type="match status" value="2"/>
</dbReference>
<keyword evidence="10" id="KW-1185">Reference proteome</keyword>
<evidence type="ECO:0000256" key="8">
    <source>
        <dbReference type="SAM" id="MobiDB-lite"/>
    </source>
</evidence>
<feature type="region of interest" description="Disordered" evidence="8">
    <location>
        <begin position="794"/>
        <end position="862"/>
    </location>
</feature>
<keyword evidence="4" id="KW-0498">Mitosis</keyword>
<evidence type="ECO:0000256" key="1">
    <source>
        <dbReference type="ARBA" id="ARBA00004123"/>
    </source>
</evidence>
<feature type="compositionally biased region" description="Basic and acidic residues" evidence="8">
    <location>
        <begin position="1317"/>
        <end position="1326"/>
    </location>
</feature>
<comment type="caution">
    <text evidence="9">The sequence shown here is derived from an EMBL/GenBank/DDBJ whole genome shotgun (WGS) entry which is preliminary data.</text>
</comment>
<keyword evidence="5" id="KW-0234">DNA repair</keyword>
<comment type="subcellular location">
    <subcellularLocation>
        <location evidence="1">Nucleus</location>
    </subcellularLocation>
</comment>
<feature type="compositionally biased region" description="Basic and acidic residues" evidence="8">
    <location>
        <begin position="1221"/>
        <end position="1230"/>
    </location>
</feature>
<dbReference type="InterPro" id="IPR016024">
    <property type="entry name" value="ARM-type_fold"/>
</dbReference>
<feature type="compositionally biased region" description="Polar residues" evidence="8">
    <location>
        <begin position="1421"/>
        <end position="1433"/>
    </location>
</feature>
<proteinExistence type="predicted"/>
<feature type="compositionally biased region" description="Basic and acidic residues" evidence="8">
    <location>
        <begin position="1186"/>
        <end position="1201"/>
    </location>
</feature>
<dbReference type="GO" id="GO:0006281">
    <property type="term" value="P:DNA repair"/>
    <property type="evidence" value="ECO:0007669"/>
    <property type="project" value="UniProtKB-KW"/>
</dbReference>
<dbReference type="GO" id="GO:0000785">
    <property type="term" value="C:chromatin"/>
    <property type="evidence" value="ECO:0007669"/>
    <property type="project" value="TreeGrafter"/>
</dbReference>
<name>A0A9J6A2W3_SOLCO</name>
<keyword evidence="3" id="KW-0227">DNA damage</keyword>
<feature type="compositionally biased region" description="Basic residues" evidence="8">
    <location>
        <begin position="1242"/>
        <end position="1251"/>
    </location>
</feature>
<feature type="region of interest" description="Disordered" evidence="8">
    <location>
        <begin position="1415"/>
        <end position="1481"/>
    </location>
</feature>
<evidence type="ECO:0008006" key="11">
    <source>
        <dbReference type="Google" id="ProtNLM"/>
    </source>
</evidence>
<feature type="compositionally biased region" description="Polar residues" evidence="8">
    <location>
        <begin position="1327"/>
        <end position="1336"/>
    </location>
</feature>
<feature type="compositionally biased region" description="Polar residues" evidence="8">
    <location>
        <begin position="303"/>
        <end position="324"/>
    </location>
</feature>